<dbReference type="SUPFAM" id="SSF88659">
    <property type="entry name" value="Sigma3 and sigma4 domains of RNA polymerase sigma factors"/>
    <property type="match status" value="1"/>
</dbReference>
<reference evidence="3 4" key="1">
    <citation type="submission" date="2017-04" db="EMBL/GenBank/DDBJ databases">
        <authorList>
            <person name="Afonso C.L."/>
            <person name="Miller P.J."/>
            <person name="Scott M.A."/>
            <person name="Spackman E."/>
            <person name="Goraichik I."/>
            <person name="Dimitrov K.M."/>
            <person name="Suarez D.L."/>
            <person name="Swayne D.E."/>
        </authorList>
    </citation>
    <scope>NUCLEOTIDE SEQUENCE [LARGE SCALE GENOMIC DNA]</scope>
    <source>
        <strain evidence="3 4">DSM 12816</strain>
    </source>
</reference>
<dbReference type="InterPro" id="IPR000943">
    <property type="entry name" value="RNA_pol_sigma70"/>
</dbReference>
<gene>
    <name evidence="3" type="ORF">SAMN02745168_0894</name>
</gene>
<dbReference type="PROSITE" id="PS00716">
    <property type="entry name" value="SIGMA70_2"/>
    <property type="match status" value="1"/>
</dbReference>
<dbReference type="STRING" id="1122930.SAMN02745168_0894"/>
<sequence length="141" mass="16319">MRKERLTRGQAESRSENIANEILMYFRSQRRLSSEVSLSDSIDTDKDGNSLSLMDVISVDDDMLERLNSREICERLQKAVSICLNEREAEIICLRYGLRGAAPWTQREIAARCGISRSYVSRIEKKALKKLREMMSKEQLE</sequence>
<dbReference type="InterPro" id="IPR001387">
    <property type="entry name" value="Cro/C1-type_HTH"/>
</dbReference>
<evidence type="ECO:0000259" key="2">
    <source>
        <dbReference type="PROSITE" id="PS50943"/>
    </source>
</evidence>
<dbReference type="PRINTS" id="PR00046">
    <property type="entry name" value="SIGMA70FCT"/>
</dbReference>
<dbReference type="EMBL" id="FWXW01000001">
    <property type="protein sequence ID" value="SMC42653.1"/>
    <property type="molecule type" value="Genomic_DNA"/>
</dbReference>
<dbReference type="InterPro" id="IPR013324">
    <property type="entry name" value="RNA_pol_sigma_r3/r4-like"/>
</dbReference>
<proteinExistence type="inferred from homology"/>
<comment type="similarity">
    <text evidence="1">Belongs to the sigma-70 factor family.</text>
</comment>
<dbReference type="Proteomes" id="UP000192790">
    <property type="component" value="Unassembled WGS sequence"/>
</dbReference>
<dbReference type="Pfam" id="PF04545">
    <property type="entry name" value="Sigma70_r4"/>
    <property type="match status" value="1"/>
</dbReference>
<keyword evidence="4" id="KW-1185">Reference proteome</keyword>
<dbReference type="AlphaFoldDB" id="A0A1W1Z2P2"/>
<dbReference type="PANTHER" id="PTHR30376:SF3">
    <property type="entry name" value="RNA POLYMERASE SIGMA FACTOR RPOH"/>
    <property type="match status" value="1"/>
</dbReference>
<dbReference type="PANTHER" id="PTHR30376">
    <property type="entry name" value="SIGMA FACTOR RPOH HEAT SHOCK RELATED"/>
    <property type="match status" value="1"/>
</dbReference>
<dbReference type="InterPro" id="IPR014284">
    <property type="entry name" value="RNA_pol_sigma-70_dom"/>
</dbReference>
<dbReference type="OrthoDB" id="9809557at2"/>
<dbReference type="Gene3D" id="1.20.140.160">
    <property type="match status" value="1"/>
</dbReference>
<dbReference type="PROSITE" id="PS50943">
    <property type="entry name" value="HTH_CROC1"/>
    <property type="match status" value="1"/>
</dbReference>
<dbReference type="RefSeq" id="WP_084233492.1">
    <property type="nucleotide sequence ID" value="NZ_FWXW01000001.1"/>
</dbReference>
<evidence type="ECO:0000313" key="4">
    <source>
        <dbReference type="Proteomes" id="UP000192790"/>
    </source>
</evidence>
<feature type="domain" description="HTH cro/C1-type" evidence="2">
    <location>
        <begin position="104"/>
        <end position="125"/>
    </location>
</feature>
<dbReference type="CDD" id="cd06171">
    <property type="entry name" value="Sigma70_r4"/>
    <property type="match status" value="1"/>
</dbReference>
<organism evidence="3 4">
    <name type="scientific">Papillibacter cinnamivorans DSM 12816</name>
    <dbReference type="NCBI Taxonomy" id="1122930"/>
    <lineage>
        <taxon>Bacteria</taxon>
        <taxon>Bacillati</taxon>
        <taxon>Bacillota</taxon>
        <taxon>Clostridia</taxon>
        <taxon>Eubacteriales</taxon>
        <taxon>Oscillospiraceae</taxon>
        <taxon>Papillibacter</taxon>
    </lineage>
</organism>
<name>A0A1W1Z2P2_9FIRM</name>
<dbReference type="InterPro" id="IPR007630">
    <property type="entry name" value="RNA_pol_sigma70_r4"/>
</dbReference>
<evidence type="ECO:0000256" key="1">
    <source>
        <dbReference type="ARBA" id="ARBA00007788"/>
    </source>
</evidence>
<protein>
    <submittedName>
        <fullName evidence="3">RNA polymerase sporulation-specific sigma factor</fullName>
    </submittedName>
</protein>
<dbReference type="NCBIfam" id="TIGR02937">
    <property type="entry name" value="sigma70-ECF"/>
    <property type="match status" value="1"/>
</dbReference>
<dbReference type="GO" id="GO:0006352">
    <property type="term" value="P:DNA-templated transcription initiation"/>
    <property type="evidence" value="ECO:0007669"/>
    <property type="project" value="InterPro"/>
</dbReference>
<dbReference type="InterPro" id="IPR050813">
    <property type="entry name" value="Sigma-70_Factor"/>
</dbReference>
<dbReference type="GO" id="GO:0003700">
    <property type="term" value="F:DNA-binding transcription factor activity"/>
    <property type="evidence" value="ECO:0007669"/>
    <property type="project" value="InterPro"/>
</dbReference>
<accession>A0A1W1Z2P2</accession>
<evidence type="ECO:0000313" key="3">
    <source>
        <dbReference type="EMBL" id="SMC42653.1"/>
    </source>
</evidence>